<dbReference type="InterPro" id="IPR006867">
    <property type="entry name" value="DUF632"/>
</dbReference>
<dbReference type="Pfam" id="PF04783">
    <property type="entry name" value="DUF630"/>
    <property type="match status" value="1"/>
</dbReference>
<evidence type="ECO:0000313" key="4">
    <source>
        <dbReference type="EMBL" id="QCE16741.1"/>
    </source>
</evidence>
<gene>
    <name evidence="4" type="ORF">DEO72_LG11g3760</name>
</gene>
<feature type="domain" description="DUF632" evidence="2">
    <location>
        <begin position="240"/>
        <end position="548"/>
    </location>
</feature>
<proteinExistence type="predicted"/>
<dbReference type="AlphaFoldDB" id="A0A4D6NUT5"/>
<dbReference type="PANTHER" id="PTHR21450">
    <property type="entry name" value="PROTEIN ALTERED PHOSPHATE STARVATION RESPONSE 1"/>
    <property type="match status" value="1"/>
</dbReference>
<accession>A0A4D6NUT5</accession>
<sequence>MGCNTSRLDRLPAVALCRDRCKFLDEALRQSYALADAHVAHMEALRTLGPALLCFFDGFDDFDETNVPNKETKVSVEKSQPPPRSPSSLSSDSDDTHGHVLLHSESETEETEKEEFQSFTHARYDYAPFSPPRSGGYFGSKPPSPPPPSGSAWDFLNFFEPYEKYHVPYIPRGGDADAAEKEKVKVVKRDVNKLKAENGEARKNKKNGDLKEKKVVLEKEEAVSVSVSEQCAKVKSGKGFSEAVKEIQILFERASESGNPILELLDVGKLRYHRKFDLNPVSCKMMHVFTPSSPLGAKCMESQLLVRRMGSESDGVCSYGNLSSTLKKLCMWERKLYHEVKAEEKLRMLHQKKCKQLRRMKQKDADAQKIDSVQTFIGILATKMKISIQVVDKISITISKLREEELWPQINRFILTFLGMWRDMQECYKCQYQQIVEANTLDASSLSRKHSNDHIDATMKLKSEIQKWNLSFLDWIKAQKSHVKALNDWLVRCLLYEPEEVPDDSTPFSPSKIGAPPVFVVCNKWSRAVDNLSEKNVIESVNGFMLRLNELLEKHILELQQKLTLDKELEKKVKMLDREEQKMHKVVRAREKQMVREDFDALLRGDAVHHADIVDTTNLQSGLKQIFCAMERFTDTTARLYEELCQQIKQEDHVLGESNKNN</sequence>
<dbReference type="Proteomes" id="UP000501690">
    <property type="component" value="Linkage Group LG11"/>
</dbReference>
<reference evidence="4 5" key="1">
    <citation type="submission" date="2019-04" db="EMBL/GenBank/DDBJ databases">
        <title>An improved genome assembly and genetic linkage map for asparagus bean, Vigna unguiculata ssp. sesquipedialis.</title>
        <authorList>
            <person name="Xia Q."/>
            <person name="Zhang R."/>
            <person name="Dong Y."/>
        </authorList>
    </citation>
    <scope>NUCLEOTIDE SEQUENCE [LARGE SCALE GENOMIC DNA]</scope>
    <source>
        <tissue evidence="4">Leaf</tissue>
    </source>
</reference>
<feature type="region of interest" description="Disordered" evidence="1">
    <location>
        <begin position="70"/>
        <end position="117"/>
    </location>
</feature>
<dbReference type="Gramene" id="Vigun09g258800.1.v1.2">
    <property type="protein sequence ID" value="Vigun09g258800.1.v1.2"/>
    <property type="gene ID" value="Vigun09g258800.v1.2"/>
</dbReference>
<dbReference type="InterPro" id="IPR006868">
    <property type="entry name" value="DUF630"/>
</dbReference>
<keyword evidence="5" id="KW-1185">Reference proteome</keyword>
<organism evidence="4 5">
    <name type="scientific">Vigna unguiculata</name>
    <name type="common">Cowpea</name>
    <dbReference type="NCBI Taxonomy" id="3917"/>
    <lineage>
        <taxon>Eukaryota</taxon>
        <taxon>Viridiplantae</taxon>
        <taxon>Streptophyta</taxon>
        <taxon>Embryophyta</taxon>
        <taxon>Tracheophyta</taxon>
        <taxon>Spermatophyta</taxon>
        <taxon>Magnoliopsida</taxon>
        <taxon>eudicotyledons</taxon>
        <taxon>Gunneridae</taxon>
        <taxon>Pentapetalae</taxon>
        <taxon>rosids</taxon>
        <taxon>fabids</taxon>
        <taxon>Fabales</taxon>
        <taxon>Fabaceae</taxon>
        <taxon>Papilionoideae</taxon>
        <taxon>50 kb inversion clade</taxon>
        <taxon>NPAAA clade</taxon>
        <taxon>indigoferoid/millettioid clade</taxon>
        <taxon>Phaseoleae</taxon>
        <taxon>Vigna</taxon>
    </lineage>
</organism>
<feature type="compositionally biased region" description="Basic and acidic residues" evidence="1">
    <location>
        <begin position="94"/>
        <end position="106"/>
    </location>
</feature>
<name>A0A4D6NUT5_VIGUN</name>
<dbReference type="EMBL" id="CP039355">
    <property type="protein sequence ID" value="QCE16741.1"/>
    <property type="molecule type" value="Genomic_DNA"/>
</dbReference>
<evidence type="ECO:0008006" key="6">
    <source>
        <dbReference type="Google" id="ProtNLM"/>
    </source>
</evidence>
<evidence type="ECO:0000313" key="5">
    <source>
        <dbReference type="Proteomes" id="UP000501690"/>
    </source>
</evidence>
<evidence type="ECO:0000259" key="2">
    <source>
        <dbReference type="Pfam" id="PF04782"/>
    </source>
</evidence>
<evidence type="ECO:0000259" key="3">
    <source>
        <dbReference type="Pfam" id="PF04783"/>
    </source>
</evidence>
<feature type="domain" description="DUF630" evidence="3">
    <location>
        <begin position="1"/>
        <end position="57"/>
    </location>
</feature>
<protein>
    <recommendedName>
        <fullName evidence="6">DUF632 domain-containing protein</fullName>
    </recommendedName>
</protein>
<dbReference type="OrthoDB" id="658187at2759"/>
<dbReference type="Pfam" id="PF04782">
    <property type="entry name" value="DUF632"/>
    <property type="match status" value="1"/>
</dbReference>
<evidence type="ECO:0000256" key="1">
    <source>
        <dbReference type="SAM" id="MobiDB-lite"/>
    </source>
</evidence>
<dbReference type="PANTHER" id="PTHR21450:SF19">
    <property type="entry name" value="F5M15.15"/>
    <property type="match status" value="1"/>
</dbReference>